<protein>
    <submittedName>
        <fullName evidence="1">Uncharacterized protein</fullName>
    </submittedName>
</protein>
<proteinExistence type="predicted"/>
<accession>A0A0A8ZXF8</accession>
<reference evidence="1" key="1">
    <citation type="submission" date="2014-09" db="EMBL/GenBank/DDBJ databases">
        <authorList>
            <person name="Magalhaes I.L.F."/>
            <person name="Oliveira U."/>
            <person name="Santos F.R."/>
            <person name="Vidigal T.H.D.A."/>
            <person name="Brescovit A.D."/>
            <person name="Santos A.J."/>
        </authorList>
    </citation>
    <scope>NUCLEOTIDE SEQUENCE</scope>
    <source>
        <tissue evidence="1">Shoot tissue taken approximately 20 cm above the soil surface</tissue>
    </source>
</reference>
<reference evidence="1" key="2">
    <citation type="journal article" date="2015" name="Data Brief">
        <title>Shoot transcriptome of the giant reed, Arundo donax.</title>
        <authorList>
            <person name="Barrero R.A."/>
            <person name="Guerrero F.D."/>
            <person name="Moolhuijzen P."/>
            <person name="Goolsby J.A."/>
            <person name="Tidwell J."/>
            <person name="Bellgard S.E."/>
            <person name="Bellgard M.I."/>
        </authorList>
    </citation>
    <scope>NUCLEOTIDE SEQUENCE</scope>
    <source>
        <tissue evidence="1">Shoot tissue taken approximately 20 cm above the soil surface</tissue>
    </source>
</reference>
<sequence length="48" mass="5621">MSIYLSQQPMGHLIGERKKNHRIYCVVVPGYDLYMIGNVVTEYLLFET</sequence>
<dbReference type="EMBL" id="GBRH01256445">
    <property type="protein sequence ID" value="JAD41450.1"/>
    <property type="molecule type" value="Transcribed_RNA"/>
</dbReference>
<evidence type="ECO:0000313" key="1">
    <source>
        <dbReference type="EMBL" id="JAD41450.1"/>
    </source>
</evidence>
<dbReference type="AlphaFoldDB" id="A0A0A8ZXF8"/>
<organism evidence="1">
    <name type="scientific">Arundo donax</name>
    <name type="common">Giant reed</name>
    <name type="synonym">Donax arundinaceus</name>
    <dbReference type="NCBI Taxonomy" id="35708"/>
    <lineage>
        <taxon>Eukaryota</taxon>
        <taxon>Viridiplantae</taxon>
        <taxon>Streptophyta</taxon>
        <taxon>Embryophyta</taxon>
        <taxon>Tracheophyta</taxon>
        <taxon>Spermatophyta</taxon>
        <taxon>Magnoliopsida</taxon>
        <taxon>Liliopsida</taxon>
        <taxon>Poales</taxon>
        <taxon>Poaceae</taxon>
        <taxon>PACMAD clade</taxon>
        <taxon>Arundinoideae</taxon>
        <taxon>Arundineae</taxon>
        <taxon>Arundo</taxon>
    </lineage>
</organism>
<name>A0A0A8ZXF8_ARUDO</name>